<organism evidence="3 4">
    <name type="scientific">Paralimibaculum aggregatum</name>
    <dbReference type="NCBI Taxonomy" id="3036245"/>
    <lineage>
        <taxon>Bacteria</taxon>
        <taxon>Pseudomonadati</taxon>
        <taxon>Pseudomonadota</taxon>
        <taxon>Alphaproteobacteria</taxon>
        <taxon>Rhodobacterales</taxon>
        <taxon>Paracoccaceae</taxon>
        <taxon>Paralimibaculum</taxon>
    </lineage>
</organism>
<evidence type="ECO:0000256" key="1">
    <source>
        <dbReference type="SAM" id="Phobius"/>
    </source>
</evidence>
<feature type="transmembrane region" description="Helical" evidence="1">
    <location>
        <begin position="254"/>
        <end position="279"/>
    </location>
</feature>
<evidence type="ECO:0000313" key="3">
    <source>
        <dbReference type="EMBL" id="GMG85641.1"/>
    </source>
</evidence>
<feature type="transmembrane region" description="Helical" evidence="1">
    <location>
        <begin position="386"/>
        <end position="403"/>
    </location>
</feature>
<protein>
    <submittedName>
        <fullName evidence="3">Tripartite tricarboxylate transporter permease</fullName>
    </submittedName>
</protein>
<keyword evidence="1" id="KW-0812">Transmembrane</keyword>
<feature type="transmembrane region" description="Helical" evidence="1">
    <location>
        <begin position="351"/>
        <end position="374"/>
    </location>
</feature>
<dbReference type="Proteomes" id="UP001239909">
    <property type="component" value="Unassembled WGS sequence"/>
</dbReference>
<sequence length="498" mass="51466">MDYILQIMSDYVTLGSIAAIVVGTFVGIVVGGLPGLGSVVGITVCLPLTFGMDAGSAIFLLLGVYCGSIYGGSISAILINTPGTPQSAATLFDGYPMTEQGHAGKALGWATFSSVAGGLVSCLILIAAAPQLARIAVKFGSIEVFALIVMALTCIAAVSVGSMVKGLISGALGIFIALVGVDPVTGFPRFDFGILELEAGLDLIAIVVGLFALSEVLARAASGSSPIAVVRSVQMRVPRLKEWSGRLGGLFRSALIGSFVGFLPGTGAAPAAFISYAVAKNASPRRGNFGKGEPDGIIAAETANNAVTGAAMIPTLALGVPGDVVTAILLGSFVIHGVTPGVRLMMDHEQLVYAMFAALIVINIVMLVLSFPVIRLFGILLRIKERFILAGVVALSLIGTASVRGNPFDVLVAAIFGVIGFLMRRCGYPLAPMVIGLVLGPQLEDSFRRGLLLTNGDFVSFFTHSYIATGLFVLTCALIAAPIFLHNSGRKNLMNSNV</sequence>
<keyword evidence="1" id="KW-1133">Transmembrane helix</keyword>
<name>A0ABQ6LUA6_9RHOB</name>
<comment type="caution">
    <text evidence="3">The sequence shown here is derived from an EMBL/GenBank/DDBJ whole genome shotgun (WGS) entry which is preliminary data.</text>
</comment>
<feature type="transmembrane region" description="Helical" evidence="1">
    <location>
        <begin position="106"/>
        <end position="129"/>
    </location>
</feature>
<feature type="transmembrane region" description="Helical" evidence="1">
    <location>
        <begin position="17"/>
        <end position="46"/>
    </location>
</feature>
<dbReference type="Pfam" id="PF01970">
    <property type="entry name" value="TctA"/>
    <property type="match status" value="1"/>
</dbReference>
<keyword evidence="4" id="KW-1185">Reference proteome</keyword>
<proteinExistence type="predicted"/>
<accession>A0ABQ6LUA6</accession>
<dbReference type="InterPro" id="IPR002823">
    <property type="entry name" value="DUF112_TM"/>
</dbReference>
<feature type="transmembrane region" description="Helical" evidence="1">
    <location>
        <begin position="459"/>
        <end position="485"/>
    </location>
</feature>
<evidence type="ECO:0000313" key="4">
    <source>
        <dbReference type="Proteomes" id="UP001239909"/>
    </source>
</evidence>
<evidence type="ECO:0000259" key="2">
    <source>
        <dbReference type="Pfam" id="PF01970"/>
    </source>
</evidence>
<feature type="transmembrane region" description="Helical" evidence="1">
    <location>
        <begin position="58"/>
        <end position="79"/>
    </location>
</feature>
<feature type="transmembrane region" description="Helical" evidence="1">
    <location>
        <begin position="167"/>
        <end position="187"/>
    </location>
</feature>
<reference evidence="3 4" key="1">
    <citation type="submission" date="2023-04" db="EMBL/GenBank/DDBJ databases">
        <title>Marinoamorphus aggregata gen. nov., sp. Nov., isolate from tissue of brittle star Ophioplocus japonicus.</title>
        <authorList>
            <person name="Kawano K."/>
            <person name="Sawayama S."/>
            <person name="Nakagawa S."/>
        </authorList>
    </citation>
    <scope>NUCLEOTIDE SEQUENCE [LARGE SCALE GENOMIC DNA]</scope>
    <source>
        <strain evidence="3 4">NKW23</strain>
    </source>
</reference>
<feature type="transmembrane region" description="Helical" evidence="1">
    <location>
        <begin position="141"/>
        <end position="161"/>
    </location>
</feature>
<gene>
    <name evidence="3" type="ORF">LNKW23_48660</name>
</gene>
<dbReference type="PANTHER" id="PTHR35342">
    <property type="entry name" value="TRICARBOXYLIC TRANSPORT PROTEIN"/>
    <property type="match status" value="1"/>
</dbReference>
<keyword evidence="1" id="KW-0472">Membrane</keyword>
<feature type="domain" description="DUF112" evidence="2">
    <location>
        <begin position="18"/>
        <end position="435"/>
    </location>
</feature>
<dbReference type="EMBL" id="BSYI01000093">
    <property type="protein sequence ID" value="GMG85641.1"/>
    <property type="molecule type" value="Genomic_DNA"/>
</dbReference>
<dbReference type="PANTHER" id="PTHR35342:SF5">
    <property type="entry name" value="TRICARBOXYLIC TRANSPORT PROTEIN"/>
    <property type="match status" value="1"/>
</dbReference>